<dbReference type="Pfam" id="PF02886">
    <property type="entry name" value="LBP_BPI_CETP_C"/>
    <property type="match status" value="1"/>
</dbReference>
<dbReference type="EMBL" id="JACVVK020000423">
    <property type="protein sequence ID" value="KAK7474843.1"/>
    <property type="molecule type" value="Genomic_DNA"/>
</dbReference>
<evidence type="ECO:0000313" key="10">
    <source>
        <dbReference type="EMBL" id="KAK7474843.1"/>
    </source>
</evidence>
<gene>
    <name evidence="10" type="ORF">BaRGS_00033915</name>
</gene>
<comment type="subcellular location">
    <subcellularLocation>
        <location evidence="1">Secreted</location>
    </subcellularLocation>
</comment>
<evidence type="ECO:0000256" key="1">
    <source>
        <dbReference type="ARBA" id="ARBA00004613"/>
    </source>
</evidence>
<dbReference type="PANTHER" id="PTHR10504">
    <property type="entry name" value="BACTERICIDAL PERMEABILITY-INCREASING BPI PROTEIN-RELATED"/>
    <property type="match status" value="1"/>
</dbReference>
<evidence type="ECO:0000313" key="11">
    <source>
        <dbReference type="Proteomes" id="UP001519460"/>
    </source>
</evidence>
<evidence type="ECO:0000256" key="4">
    <source>
        <dbReference type="ARBA" id="ARBA00023157"/>
    </source>
</evidence>
<feature type="domain" description="Lipid-binding serum glycoprotein N-terminal" evidence="8">
    <location>
        <begin position="29"/>
        <end position="253"/>
    </location>
</feature>
<sequence length="484" mass="52410">MTTGAGYAVLTLGLWSVAFATTPAGFKARITSAALNYASTKAMDALAVELPKTNIPDQSGSSGHVSYSLENIRITRFSKPSSSIQLNPGQGLTWSASNAGIDLHADWHAKYKQGWFKVSDHGSLDASLSGVSFSISIAVRADSSGRPEVAAAGCSCSIRSVDIKFHGDIVSKILDLFRGQVERKVRDIIPGKLCDALNSQINNNAEQQLKKLKVVMGLLDDLFLLDYRLVQSPSFQTGFFETNHKGEITWKAKPEQPPFSPAPMPSSPASQNMLYLWIGQYLPQSFVYAAQHNGFLQYNLTAQDLPPGNRSILNTTCTSFLCVGRLIPEIGAKYPGSTVRLHMNSTTMPVIRMDPGELEAKMAGDIAMYAQTPHGDTPYLLTLNVSATFNMSATIANQLLVGKITGSSFKVGVLKSAVGELNAKAINAMVGLAMKLFIIPKMNEKGAHGFPLPVTDQVKFVSSKLEIQKNALMIATDLQYDLHF</sequence>
<comment type="caution">
    <text evidence="10">The sequence shown here is derived from an EMBL/GenBank/DDBJ whole genome shotgun (WGS) entry which is preliminary data.</text>
</comment>
<evidence type="ECO:0000256" key="2">
    <source>
        <dbReference type="ARBA" id="ARBA00007292"/>
    </source>
</evidence>
<keyword evidence="11" id="KW-1185">Reference proteome</keyword>
<evidence type="ECO:0000256" key="5">
    <source>
        <dbReference type="ARBA" id="ARBA00023180"/>
    </source>
</evidence>
<proteinExistence type="inferred from homology"/>
<feature type="chain" id="PRO_5044818455" description="Bactericidal permeability-increasing protein" evidence="7">
    <location>
        <begin position="21"/>
        <end position="484"/>
    </location>
</feature>
<feature type="domain" description="Lipid-binding serum glycoprotein C-terminal" evidence="9">
    <location>
        <begin position="268"/>
        <end position="476"/>
    </location>
</feature>
<evidence type="ECO:0000256" key="6">
    <source>
        <dbReference type="PIRSR" id="PIRSR002417-50"/>
    </source>
</evidence>
<dbReference type="InterPro" id="IPR030675">
    <property type="entry name" value="BPI/LBP"/>
</dbReference>
<reference evidence="10 11" key="1">
    <citation type="journal article" date="2023" name="Sci. Data">
        <title>Genome assembly of the Korean intertidal mud-creeper Batillaria attramentaria.</title>
        <authorList>
            <person name="Patra A.K."/>
            <person name="Ho P.T."/>
            <person name="Jun S."/>
            <person name="Lee S.J."/>
            <person name="Kim Y."/>
            <person name="Won Y.J."/>
        </authorList>
    </citation>
    <scope>NUCLEOTIDE SEQUENCE [LARGE SCALE GENOMIC DNA]</scope>
    <source>
        <strain evidence="10">Wonlab-2016</strain>
    </source>
</reference>
<keyword evidence="7" id="KW-0732">Signal</keyword>
<dbReference type="Pfam" id="PF01273">
    <property type="entry name" value="LBP_BPI_CETP"/>
    <property type="match status" value="1"/>
</dbReference>
<dbReference type="PANTHER" id="PTHR10504:SF131">
    <property type="entry name" value="BPI2 DOMAIN-CONTAINING PROTEIN"/>
    <property type="match status" value="1"/>
</dbReference>
<accession>A0ABD0JJA7</accession>
<dbReference type="InterPro" id="IPR017943">
    <property type="entry name" value="Bactericidal_perm-incr_a/b_dom"/>
</dbReference>
<dbReference type="InterPro" id="IPR017942">
    <property type="entry name" value="Lipid-bd_serum_glycop_N"/>
</dbReference>
<keyword evidence="5" id="KW-0325">Glycoprotein</keyword>
<feature type="disulfide bond" evidence="6">
    <location>
        <begin position="154"/>
        <end position="194"/>
    </location>
</feature>
<feature type="signal peptide" evidence="7">
    <location>
        <begin position="1"/>
        <end position="20"/>
    </location>
</feature>
<dbReference type="FunFam" id="3.15.20.10:FF:000001">
    <property type="entry name" value="Phospholipid transfer protein"/>
    <property type="match status" value="1"/>
</dbReference>
<keyword evidence="3" id="KW-0964">Secreted</keyword>
<dbReference type="InterPro" id="IPR032942">
    <property type="entry name" value="BPI/LBP/Plunc"/>
</dbReference>
<evidence type="ECO:0000256" key="7">
    <source>
        <dbReference type="SAM" id="SignalP"/>
    </source>
</evidence>
<dbReference type="GO" id="GO:0005576">
    <property type="term" value="C:extracellular region"/>
    <property type="evidence" value="ECO:0007669"/>
    <property type="project" value="UniProtKB-SubCell"/>
</dbReference>
<dbReference type="PIRSF" id="PIRSF002417">
    <property type="entry name" value="Lipid_binding_protein"/>
    <property type="match status" value="1"/>
</dbReference>
<name>A0ABD0JJA7_9CAEN</name>
<keyword evidence="4 6" id="KW-1015">Disulfide bond</keyword>
<organism evidence="10 11">
    <name type="scientific">Batillaria attramentaria</name>
    <dbReference type="NCBI Taxonomy" id="370345"/>
    <lineage>
        <taxon>Eukaryota</taxon>
        <taxon>Metazoa</taxon>
        <taxon>Spiralia</taxon>
        <taxon>Lophotrochozoa</taxon>
        <taxon>Mollusca</taxon>
        <taxon>Gastropoda</taxon>
        <taxon>Caenogastropoda</taxon>
        <taxon>Sorbeoconcha</taxon>
        <taxon>Cerithioidea</taxon>
        <taxon>Batillariidae</taxon>
        <taxon>Batillaria</taxon>
    </lineage>
</organism>
<dbReference type="Gene3D" id="3.15.10.10">
    <property type="entry name" value="Bactericidal permeability-increasing protein, domain 1"/>
    <property type="match status" value="1"/>
</dbReference>
<evidence type="ECO:0000259" key="9">
    <source>
        <dbReference type="SMART" id="SM00329"/>
    </source>
</evidence>
<dbReference type="SUPFAM" id="SSF55394">
    <property type="entry name" value="Bactericidal permeability-increasing protein, BPI"/>
    <property type="match status" value="2"/>
</dbReference>
<dbReference type="AlphaFoldDB" id="A0ABD0JJA7"/>
<comment type="similarity">
    <text evidence="2">Belongs to the BPI/LBP/Plunc superfamily. BPI/LBP family.</text>
</comment>
<dbReference type="SMART" id="SM00328">
    <property type="entry name" value="BPI1"/>
    <property type="match status" value="1"/>
</dbReference>
<dbReference type="Proteomes" id="UP001519460">
    <property type="component" value="Unassembled WGS sequence"/>
</dbReference>
<dbReference type="Gene3D" id="3.15.20.10">
    <property type="entry name" value="Bactericidal permeability-increasing protein, domain 2"/>
    <property type="match status" value="1"/>
</dbReference>
<dbReference type="FunFam" id="3.15.10.10:FF:000001">
    <property type="entry name" value="phospholipid transfer protein-like"/>
    <property type="match status" value="1"/>
</dbReference>
<evidence type="ECO:0000259" key="8">
    <source>
        <dbReference type="SMART" id="SM00328"/>
    </source>
</evidence>
<protein>
    <recommendedName>
        <fullName evidence="12">Bactericidal permeability-increasing protein</fullName>
    </recommendedName>
</protein>
<evidence type="ECO:0000256" key="3">
    <source>
        <dbReference type="ARBA" id="ARBA00022525"/>
    </source>
</evidence>
<dbReference type="SMART" id="SM00329">
    <property type="entry name" value="BPI2"/>
    <property type="match status" value="1"/>
</dbReference>
<dbReference type="InterPro" id="IPR001124">
    <property type="entry name" value="Lipid-bd_serum_glycop_C"/>
</dbReference>
<evidence type="ECO:0008006" key="12">
    <source>
        <dbReference type="Google" id="ProtNLM"/>
    </source>
</evidence>